<protein>
    <submittedName>
        <fullName evidence="1">Uncharacterized protein</fullName>
    </submittedName>
</protein>
<proteinExistence type="predicted"/>
<keyword evidence="2" id="KW-1185">Reference proteome</keyword>
<name>A0A8X6QLA3_NEPPI</name>
<evidence type="ECO:0000313" key="1">
    <source>
        <dbReference type="EMBL" id="GFU25082.1"/>
    </source>
</evidence>
<reference evidence="1" key="1">
    <citation type="submission" date="2020-08" db="EMBL/GenBank/DDBJ databases">
        <title>Multicomponent nature underlies the extraordinary mechanical properties of spider dragline silk.</title>
        <authorList>
            <person name="Kono N."/>
            <person name="Nakamura H."/>
            <person name="Mori M."/>
            <person name="Yoshida Y."/>
            <person name="Ohtoshi R."/>
            <person name="Malay A.D."/>
            <person name="Moran D.A.P."/>
            <person name="Tomita M."/>
            <person name="Numata K."/>
            <person name="Arakawa K."/>
        </authorList>
    </citation>
    <scope>NUCLEOTIDE SEQUENCE</scope>
</reference>
<dbReference type="EMBL" id="BMAW01128347">
    <property type="protein sequence ID" value="GFU25082.1"/>
    <property type="molecule type" value="Genomic_DNA"/>
</dbReference>
<sequence>KKELSATERSKVTIGFKGPIPPLFLQEVM</sequence>
<evidence type="ECO:0000313" key="2">
    <source>
        <dbReference type="Proteomes" id="UP000887013"/>
    </source>
</evidence>
<comment type="caution">
    <text evidence="1">The sequence shown here is derived from an EMBL/GenBank/DDBJ whole genome shotgun (WGS) entry which is preliminary data.</text>
</comment>
<gene>
    <name evidence="1" type="ORF">NPIL_603101</name>
</gene>
<organism evidence="1 2">
    <name type="scientific">Nephila pilipes</name>
    <name type="common">Giant wood spider</name>
    <name type="synonym">Nephila maculata</name>
    <dbReference type="NCBI Taxonomy" id="299642"/>
    <lineage>
        <taxon>Eukaryota</taxon>
        <taxon>Metazoa</taxon>
        <taxon>Ecdysozoa</taxon>
        <taxon>Arthropoda</taxon>
        <taxon>Chelicerata</taxon>
        <taxon>Arachnida</taxon>
        <taxon>Araneae</taxon>
        <taxon>Araneomorphae</taxon>
        <taxon>Entelegynae</taxon>
        <taxon>Araneoidea</taxon>
        <taxon>Nephilidae</taxon>
        <taxon>Nephila</taxon>
    </lineage>
</organism>
<dbReference type="Proteomes" id="UP000887013">
    <property type="component" value="Unassembled WGS sequence"/>
</dbReference>
<accession>A0A8X6QLA3</accession>
<feature type="non-terminal residue" evidence="1">
    <location>
        <position position="1"/>
    </location>
</feature>
<dbReference type="AlphaFoldDB" id="A0A8X6QLA3"/>